<dbReference type="GO" id="GO:0004553">
    <property type="term" value="F:hydrolase activity, hydrolyzing O-glycosyl compounds"/>
    <property type="evidence" value="ECO:0007669"/>
    <property type="project" value="UniProtKB-ARBA"/>
</dbReference>
<dbReference type="Proteomes" id="UP000478493">
    <property type="component" value="Unassembled WGS sequence"/>
</dbReference>
<dbReference type="InterPro" id="IPR013320">
    <property type="entry name" value="ConA-like_dom_sf"/>
</dbReference>
<proteinExistence type="predicted"/>
<dbReference type="GO" id="GO:0030246">
    <property type="term" value="F:carbohydrate binding"/>
    <property type="evidence" value="ECO:0007669"/>
    <property type="project" value="UniProtKB-KW"/>
</dbReference>
<accession>A0A139KSA7</accession>
<evidence type="ECO:0000313" key="15">
    <source>
        <dbReference type="Proteomes" id="UP000460135"/>
    </source>
</evidence>
<evidence type="ECO:0000313" key="5">
    <source>
        <dbReference type="EMBL" id="KAA4621634.1"/>
    </source>
</evidence>
<dbReference type="Proteomes" id="UP000460135">
    <property type="component" value="Unassembled WGS sequence"/>
</dbReference>
<evidence type="ECO:0000313" key="10">
    <source>
        <dbReference type="Proteomes" id="UP000181870"/>
    </source>
</evidence>
<evidence type="ECO:0000313" key="12">
    <source>
        <dbReference type="Proteomes" id="UP000375690"/>
    </source>
</evidence>
<dbReference type="PATRIC" id="fig|28116.10.peg.4397"/>
<dbReference type="GO" id="GO:0005975">
    <property type="term" value="P:carbohydrate metabolic process"/>
    <property type="evidence" value="ECO:0007669"/>
    <property type="project" value="UniProtKB-ARBA"/>
</dbReference>
<dbReference type="Proteomes" id="UP000435985">
    <property type="component" value="Unassembled WGS sequence"/>
</dbReference>
<sequence>MIMKNNINRLTLLLLVLLGGVGFTSCSDDDNDFIELPTIEMPQSEAGPVSIDYREILDAGSYVYDYTIKLDKPAATTLLCDIAVDESMVEAYNAANNTSYKMMPAFVYELQAKNAIVKAGQQESNSLSVKFSSLFGLVEGEEYLLPIVATIDETCVGQFVTDTRSVSYFTISIDGELDYIPGLNMSSYSTDMYRTLSFANDEVVTIEDNTHTFEMLVYPYNWHSGTNYIGTWRGKDTNNNNEVFSGCELRVTGATGASNIGNRQCDLTLANQNITLPANQWVRLTITCDGTKTGQNTEVAYRLYINGEEVASAKPTKRWGPSSSQRFKVGYTLTGIQFGNTSSSMYFDGLISDIRMWKKCLTAEEVKANLRTIASPSSSDLYGYWKLDEGEGNTLKDSSGNGRDLTFPASANIIWNAEFNDLPQDN</sequence>
<protein>
    <submittedName>
        <fullName evidence="9">Concanavalin A-like lectin/glucanases superfamily protein</fullName>
    </submittedName>
    <submittedName>
        <fullName evidence="7">DUF1735 domain-containing protein</fullName>
    </submittedName>
</protein>
<evidence type="ECO:0000313" key="4">
    <source>
        <dbReference type="EMBL" id="KAA4532106.1"/>
    </source>
</evidence>
<keyword evidence="9" id="KW-0430">Lectin</keyword>
<gene>
    <name evidence="8" type="ORF">DW206_19600</name>
    <name evidence="7" type="ORF">F3B53_14885</name>
    <name evidence="4" type="ORF">F3B85_18230</name>
    <name evidence="5" type="ORF">F3B90_21820</name>
    <name evidence="6" type="ORF">F3B98_23380</name>
    <name evidence="3" type="ORF">F3F51_24275</name>
    <name evidence="9" type="ORF">SAMN05192582_105026</name>
</gene>
<reference evidence="12 13" key="3">
    <citation type="journal article" date="2019" name="Nat. Med.">
        <title>A library of human gut bacterial isolates paired with longitudinal multiomics data enables mechanistic microbiome research.</title>
        <authorList>
            <person name="Poyet M."/>
            <person name="Groussin M."/>
            <person name="Gibbons S.M."/>
            <person name="Avila-Pacheco J."/>
            <person name="Jiang X."/>
            <person name="Kearney S.M."/>
            <person name="Perrotta A.R."/>
            <person name="Berdy B."/>
            <person name="Zhao S."/>
            <person name="Lieberman T.D."/>
            <person name="Swanson P.K."/>
            <person name="Smith M."/>
            <person name="Roesemann S."/>
            <person name="Alexander J.E."/>
            <person name="Rich S.A."/>
            <person name="Livny J."/>
            <person name="Vlamakis H."/>
            <person name="Clish C."/>
            <person name="Bullock K."/>
            <person name="Deik A."/>
            <person name="Scott J."/>
            <person name="Pierce K.A."/>
            <person name="Xavier R.J."/>
            <person name="Alm E.J."/>
        </authorList>
    </citation>
    <scope>NUCLEOTIDE SEQUENCE [LARGE SCALE GENOMIC DNA]</scope>
    <source>
        <strain evidence="6 14">BIOML-A14</strain>
        <strain evidence="5 13">BIOML-A15</strain>
        <strain evidence="3 15">BIOML-A183</strain>
        <strain evidence="7 12">BIOML-A2</strain>
        <strain evidence="4 16">BIOML-A41</strain>
    </source>
</reference>
<evidence type="ECO:0000313" key="9">
    <source>
        <dbReference type="EMBL" id="SDI50995.1"/>
    </source>
</evidence>
<dbReference type="Proteomes" id="UP000181870">
    <property type="component" value="Unassembled WGS sequence"/>
</dbReference>
<dbReference type="Pfam" id="PF08522">
    <property type="entry name" value="BT_3987-like_N"/>
    <property type="match status" value="1"/>
</dbReference>
<evidence type="ECO:0000256" key="1">
    <source>
        <dbReference type="SAM" id="SignalP"/>
    </source>
</evidence>
<reference evidence="9 10" key="1">
    <citation type="submission" date="2016-10" db="EMBL/GenBank/DDBJ databases">
        <authorList>
            <person name="de Groot N.N."/>
        </authorList>
    </citation>
    <scope>NUCLEOTIDE SEQUENCE [LARGE SCALE GENOMIC DNA]</scope>
    <source>
        <strain evidence="9 10">NLAE-zl-C57</strain>
    </source>
</reference>
<evidence type="ECO:0000313" key="13">
    <source>
        <dbReference type="Proteomes" id="UP000424805"/>
    </source>
</evidence>
<reference evidence="8 11" key="2">
    <citation type="submission" date="2018-08" db="EMBL/GenBank/DDBJ databases">
        <title>A genome reference for cultivated species of the human gut microbiota.</title>
        <authorList>
            <person name="Zou Y."/>
            <person name="Xue W."/>
            <person name="Luo G."/>
        </authorList>
    </citation>
    <scope>NUCLEOTIDE SEQUENCE [LARGE SCALE GENOMIC DNA]</scope>
    <source>
        <strain evidence="8 11">AM17-48</strain>
    </source>
</reference>
<dbReference type="EMBL" id="FNDO01000050">
    <property type="protein sequence ID" value="SDI50995.1"/>
    <property type="molecule type" value="Genomic_DNA"/>
</dbReference>
<dbReference type="InterPro" id="IPR013728">
    <property type="entry name" value="BT_3987-like_N"/>
</dbReference>
<dbReference type="AlphaFoldDB" id="A0A139KSA7"/>
<dbReference type="EMBL" id="VWFC01000017">
    <property type="protein sequence ID" value="KAB1325351.1"/>
    <property type="molecule type" value="Genomic_DNA"/>
</dbReference>
<dbReference type="Gene3D" id="2.60.120.200">
    <property type="match status" value="1"/>
</dbReference>
<dbReference type="RefSeq" id="WP_004302275.1">
    <property type="nucleotide sequence ID" value="NZ_CP069790.1"/>
</dbReference>
<name>A0A139KSA7_BACOV</name>
<feature type="signal peptide" evidence="1">
    <location>
        <begin position="1"/>
        <end position="27"/>
    </location>
</feature>
<dbReference type="EMBL" id="VWGP01000015">
    <property type="protein sequence ID" value="KAA4532106.1"/>
    <property type="molecule type" value="Genomic_DNA"/>
</dbReference>
<dbReference type="PROSITE" id="PS51257">
    <property type="entry name" value="PROKAR_LIPOPROTEIN"/>
    <property type="match status" value="1"/>
</dbReference>
<evidence type="ECO:0000313" key="8">
    <source>
        <dbReference type="EMBL" id="RHH42152.1"/>
    </source>
</evidence>
<feature type="domain" description="BT-3987-like N-terminal" evidence="2">
    <location>
        <begin position="44"/>
        <end position="149"/>
    </location>
</feature>
<evidence type="ECO:0000313" key="11">
    <source>
        <dbReference type="Proteomes" id="UP000283329"/>
    </source>
</evidence>
<dbReference type="SUPFAM" id="SSF49899">
    <property type="entry name" value="Concanavalin A-like lectins/glucanases"/>
    <property type="match status" value="1"/>
</dbReference>
<feature type="chain" id="PRO_5014531214" evidence="1">
    <location>
        <begin position="28"/>
        <end position="426"/>
    </location>
</feature>
<dbReference type="Proteomes" id="UP000375690">
    <property type="component" value="Unassembled WGS sequence"/>
</dbReference>
<organism evidence="7 12">
    <name type="scientific">Bacteroides ovatus</name>
    <dbReference type="NCBI Taxonomy" id="28116"/>
    <lineage>
        <taxon>Bacteria</taxon>
        <taxon>Pseudomonadati</taxon>
        <taxon>Bacteroidota</taxon>
        <taxon>Bacteroidia</taxon>
        <taxon>Bacteroidales</taxon>
        <taxon>Bacteroidaceae</taxon>
        <taxon>Bacteroides</taxon>
    </lineage>
</organism>
<dbReference type="EMBL" id="QRJR01000024">
    <property type="protein sequence ID" value="RHH42152.1"/>
    <property type="molecule type" value="Genomic_DNA"/>
</dbReference>
<keyword evidence="1" id="KW-0732">Signal</keyword>
<dbReference type="Proteomes" id="UP000283329">
    <property type="component" value="Unassembled WGS sequence"/>
</dbReference>
<evidence type="ECO:0000313" key="14">
    <source>
        <dbReference type="Proteomes" id="UP000435985"/>
    </source>
</evidence>
<dbReference type="EMBL" id="VWFP01000029">
    <property type="protein sequence ID" value="KAA4621634.1"/>
    <property type="molecule type" value="Genomic_DNA"/>
</dbReference>
<dbReference type="Pfam" id="PF13385">
    <property type="entry name" value="Laminin_G_3"/>
    <property type="match status" value="1"/>
</dbReference>
<evidence type="ECO:0000313" key="16">
    <source>
        <dbReference type="Proteomes" id="UP000478493"/>
    </source>
</evidence>
<dbReference type="STRING" id="28116.Bovatus_04946"/>
<dbReference type="KEGG" id="boa:Bovatus_04946"/>
<evidence type="ECO:0000259" key="2">
    <source>
        <dbReference type="Pfam" id="PF08522"/>
    </source>
</evidence>
<evidence type="ECO:0000313" key="3">
    <source>
        <dbReference type="EMBL" id="KAA3799472.1"/>
    </source>
</evidence>
<dbReference type="Proteomes" id="UP000424805">
    <property type="component" value="Unassembled WGS sequence"/>
</dbReference>
<evidence type="ECO:0000313" key="7">
    <source>
        <dbReference type="EMBL" id="KAB1325351.1"/>
    </source>
</evidence>
<dbReference type="Gene3D" id="2.60.40.1740">
    <property type="entry name" value="hypothetical protein (bacova_03559)"/>
    <property type="match status" value="1"/>
</dbReference>
<dbReference type="EMBL" id="VWFO01000044">
    <property type="protein sequence ID" value="KAA4661333.1"/>
    <property type="molecule type" value="Genomic_DNA"/>
</dbReference>
<dbReference type="EMBL" id="VWLX01000025">
    <property type="protein sequence ID" value="KAA3799472.1"/>
    <property type="molecule type" value="Genomic_DNA"/>
</dbReference>
<evidence type="ECO:0000313" key="6">
    <source>
        <dbReference type="EMBL" id="KAA4661333.1"/>
    </source>
</evidence>